<reference evidence="2" key="1">
    <citation type="submission" date="2021-06" db="EMBL/GenBank/DDBJ databases">
        <authorList>
            <person name="Kallberg Y."/>
            <person name="Tangrot J."/>
            <person name="Rosling A."/>
        </authorList>
    </citation>
    <scope>NUCLEOTIDE SEQUENCE</scope>
    <source>
        <strain evidence="2">FL966</strain>
    </source>
</reference>
<accession>A0A9N9NPD6</accession>
<feature type="non-terminal residue" evidence="2">
    <location>
        <position position="157"/>
    </location>
</feature>
<sequence length="157" mass="18365">MTVCEETRQELPEQPKQTEHVLQNSHVEYDNNRTQDTSHVTKEAASVELRNLQKARREQRLQEKKRMNYQEETITEFSTENPYTKELSLGMNLDDEKAEQPNTEIEANGSSPNNEEMEQPRTETEMNNSAKSTQFMLSEETIQKEAALNTQEIWQEN</sequence>
<evidence type="ECO:0000313" key="2">
    <source>
        <dbReference type="EMBL" id="CAG8749439.1"/>
    </source>
</evidence>
<protein>
    <submittedName>
        <fullName evidence="2">51_t:CDS:1</fullName>
    </submittedName>
</protein>
<organism evidence="2 3">
    <name type="scientific">Cetraspora pellucida</name>
    <dbReference type="NCBI Taxonomy" id="1433469"/>
    <lineage>
        <taxon>Eukaryota</taxon>
        <taxon>Fungi</taxon>
        <taxon>Fungi incertae sedis</taxon>
        <taxon>Mucoromycota</taxon>
        <taxon>Glomeromycotina</taxon>
        <taxon>Glomeromycetes</taxon>
        <taxon>Diversisporales</taxon>
        <taxon>Gigasporaceae</taxon>
        <taxon>Cetraspora</taxon>
    </lineage>
</organism>
<gene>
    <name evidence="2" type="ORF">CPELLU_LOCUS14606</name>
</gene>
<dbReference type="Proteomes" id="UP000789759">
    <property type="component" value="Unassembled WGS sequence"/>
</dbReference>
<feature type="compositionally biased region" description="Basic and acidic residues" evidence="1">
    <location>
        <begin position="1"/>
        <end position="19"/>
    </location>
</feature>
<comment type="caution">
    <text evidence="2">The sequence shown here is derived from an EMBL/GenBank/DDBJ whole genome shotgun (WGS) entry which is preliminary data.</text>
</comment>
<keyword evidence="3" id="KW-1185">Reference proteome</keyword>
<feature type="region of interest" description="Disordered" evidence="1">
    <location>
        <begin position="57"/>
        <end position="83"/>
    </location>
</feature>
<feature type="compositionally biased region" description="Polar residues" evidence="1">
    <location>
        <begin position="70"/>
        <end position="82"/>
    </location>
</feature>
<evidence type="ECO:0000313" key="3">
    <source>
        <dbReference type="Proteomes" id="UP000789759"/>
    </source>
</evidence>
<feature type="compositionally biased region" description="Basic and acidic residues" evidence="1">
    <location>
        <begin position="57"/>
        <end position="69"/>
    </location>
</feature>
<dbReference type="AlphaFoldDB" id="A0A9N9NPD6"/>
<dbReference type="EMBL" id="CAJVQA010017574">
    <property type="protein sequence ID" value="CAG8749439.1"/>
    <property type="molecule type" value="Genomic_DNA"/>
</dbReference>
<feature type="compositionally biased region" description="Polar residues" evidence="1">
    <location>
        <begin position="100"/>
        <end position="114"/>
    </location>
</feature>
<feature type="region of interest" description="Disordered" evidence="1">
    <location>
        <begin position="1"/>
        <end position="42"/>
    </location>
</feature>
<name>A0A9N9NPD6_9GLOM</name>
<proteinExistence type="predicted"/>
<feature type="region of interest" description="Disordered" evidence="1">
    <location>
        <begin position="96"/>
        <end position="133"/>
    </location>
</feature>
<evidence type="ECO:0000256" key="1">
    <source>
        <dbReference type="SAM" id="MobiDB-lite"/>
    </source>
</evidence>